<dbReference type="CDD" id="cd02538">
    <property type="entry name" value="G1P_TT_short"/>
    <property type="match status" value="1"/>
</dbReference>
<dbReference type="NCBIfam" id="TIGR01207">
    <property type="entry name" value="rmlA"/>
    <property type="match status" value="1"/>
</dbReference>
<organism evidence="13 14">
    <name type="scientific">Couchioplanes caeruleus</name>
    <dbReference type="NCBI Taxonomy" id="56438"/>
    <lineage>
        <taxon>Bacteria</taxon>
        <taxon>Bacillati</taxon>
        <taxon>Actinomycetota</taxon>
        <taxon>Actinomycetes</taxon>
        <taxon>Micromonosporales</taxon>
        <taxon>Micromonosporaceae</taxon>
        <taxon>Couchioplanes</taxon>
    </lineage>
</organism>
<comment type="caution">
    <text evidence="13">The sequence shown here is derived from an EMBL/GenBank/DDBJ whole genome shotgun (WGS) entry which is preliminary data.</text>
</comment>
<dbReference type="FunFam" id="3.90.550.10:FF:000023">
    <property type="entry name" value="Glucose-1-phosphate thymidylyltransferase"/>
    <property type="match status" value="1"/>
</dbReference>
<keyword evidence="7 10" id="KW-0479">Metal-binding</keyword>
<keyword evidence="6 10" id="KW-0548">Nucleotidyltransferase</keyword>
<evidence type="ECO:0000256" key="7">
    <source>
        <dbReference type="ARBA" id="ARBA00022723"/>
    </source>
</evidence>
<comment type="catalytic activity">
    <reaction evidence="9 10">
        <text>dTTP + alpha-D-glucose 1-phosphate + H(+) = dTDP-alpha-D-glucose + diphosphate</text>
        <dbReference type="Rhea" id="RHEA:15225"/>
        <dbReference type="ChEBI" id="CHEBI:15378"/>
        <dbReference type="ChEBI" id="CHEBI:33019"/>
        <dbReference type="ChEBI" id="CHEBI:37568"/>
        <dbReference type="ChEBI" id="CHEBI:57477"/>
        <dbReference type="ChEBI" id="CHEBI:58601"/>
        <dbReference type="EC" id="2.7.7.24"/>
    </reaction>
</comment>
<dbReference type="PANTHER" id="PTHR43532:SF1">
    <property type="entry name" value="GLUCOSE-1-PHOSPHATE THYMIDYLYLTRANSFERASE 1"/>
    <property type="match status" value="1"/>
</dbReference>
<evidence type="ECO:0000256" key="11">
    <source>
        <dbReference type="SAM" id="MobiDB-lite"/>
    </source>
</evidence>
<evidence type="ECO:0000256" key="6">
    <source>
        <dbReference type="ARBA" id="ARBA00022695"/>
    </source>
</evidence>
<dbReference type="RefSeq" id="WP_123678664.1">
    <property type="nucleotide sequence ID" value="NZ_RJKL01000001.1"/>
</dbReference>
<evidence type="ECO:0000256" key="10">
    <source>
        <dbReference type="RuleBase" id="RU003706"/>
    </source>
</evidence>
<dbReference type="InterPro" id="IPR005907">
    <property type="entry name" value="G1P_thy_trans_s"/>
</dbReference>
<comment type="cofactor">
    <cofactor evidence="1">
        <name>Mg(2+)</name>
        <dbReference type="ChEBI" id="CHEBI:18420"/>
    </cofactor>
</comment>
<dbReference type="GO" id="GO:0008879">
    <property type="term" value="F:glucose-1-phosphate thymidylyltransferase activity"/>
    <property type="evidence" value="ECO:0007669"/>
    <property type="project" value="UniProtKB-EC"/>
</dbReference>
<dbReference type="Proteomes" id="UP000271683">
    <property type="component" value="Unassembled WGS sequence"/>
</dbReference>
<evidence type="ECO:0000256" key="3">
    <source>
        <dbReference type="ARBA" id="ARBA00012461"/>
    </source>
</evidence>
<evidence type="ECO:0000256" key="4">
    <source>
        <dbReference type="ARBA" id="ARBA00017654"/>
    </source>
</evidence>
<dbReference type="InterPro" id="IPR005835">
    <property type="entry name" value="NTP_transferase_dom"/>
</dbReference>
<evidence type="ECO:0000256" key="5">
    <source>
        <dbReference type="ARBA" id="ARBA00022679"/>
    </source>
</evidence>
<evidence type="ECO:0000313" key="14">
    <source>
        <dbReference type="Proteomes" id="UP000271683"/>
    </source>
</evidence>
<dbReference type="GO" id="GO:0019318">
    <property type="term" value="P:hexose metabolic process"/>
    <property type="evidence" value="ECO:0007669"/>
    <property type="project" value="UniProtKB-ARBA"/>
</dbReference>
<evidence type="ECO:0000259" key="12">
    <source>
        <dbReference type="Pfam" id="PF00483"/>
    </source>
</evidence>
<evidence type="ECO:0000256" key="9">
    <source>
        <dbReference type="ARBA" id="ARBA00049336"/>
    </source>
</evidence>
<evidence type="ECO:0000256" key="8">
    <source>
        <dbReference type="ARBA" id="ARBA00022842"/>
    </source>
</evidence>
<comment type="function">
    <text evidence="10">Catalyzes the formation of dTDP-glucose, from dTTP and glucose 1-phosphate, as well as its pyrophosphorolysis.</text>
</comment>
<feature type="region of interest" description="Disordered" evidence="11">
    <location>
        <begin position="296"/>
        <end position="328"/>
    </location>
</feature>
<reference evidence="13 14" key="1">
    <citation type="submission" date="2018-11" db="EMBL/GenBank/DDBJ databases">
        <title>Sequencing the genomes of 1000 actinobacteria strains.</title>
        <authorList>
            <person name="Klenk H.-P."/>
        </authorList>
    </citation>
    <scope>NUCLEOTIDE SEQUENCE [LARGE SCALE GENOMIC DNA]</scope>
    <source>
        <strain evidence="13 14">DSM 43634</strain>
    </source>
</reference>
<name>A0A3N1GUA0_9ACTN</name>
<gene>
    <name evidence="13" type="ORF">EDD30_6882</name>
</gene>
<accession>A0A3N1GUA0</accession>
<dbReference type="Pfam" id="PF00483">
    <property type="entry name" value="NTP_transferase"/>
    <property type="match status" value="1"/>
</dbReference>
<proteinExistence type="inferred from homology"/>
<keyword evidence="5 10" id="KW-0808">Transferase</keyword>
<dbReference type="PANTHER" id="PTHR43532">
    <property type="entry name" value="GLUCOSE-1-PHOSPHATE THYMIDYLYLTRANSFERASE"/>
    <property type="match status" value="1"/>
</dbReference>
<dbReference type="EC" id="2.7.7.24" evidence="3 10"/>
<dbReference type="EMBL" id="RJKL01000001">
    <property type="protein sequence ID" value="ROP33840.1"/>
    <property type="molecule type" value="Genomic_DNA"/>
</dbReference>
<dbReference type="Gene3D" id="3.90.550.10">
    <property type="entry name" value="Spore Coat Polysaccharide Biosynthesis Protein SpsA, Chain A"/>
    <property type="match status" value="1"/>
</dbReference>
<dbReference type="InterPro" id="IPR029044">
    <property type="entry name" value="Nucleotide-diphossugar_trans"/>
</dbReference>
<protein>
    <recommendedName>
        <fullName evidence="4 10">Glucose-1-phosphate thymidylyltransferase</fullName>
        <ecNumber evidence="3 10">2.7.7.24</ecNumber>
    </recommendedName>
</protein>
<dbReference type="SUPFAM" id="SSF53448">
    <property type="entry name" value="Nucleotide-diphospho-sugar transferases"/>
    <property type="match status" value="1"/>
</dbReference>
<comment type="similarity">
    <text evidence="2 10">Belongs to the glucose-1-phosphate thymidylyltransferase family.</text>
</comment>
<dbReference type="AlphaFoldDB" id="A0A3N1GUA0"/>
<keyword evidence="8 10" id="KW-0460">Magnesium</keyword>
<dbReference type="GO" id="GO:0046872">
    <property type="term" value="F:metal ion binding"/>
    <property type="evidence" value="ECO:0007669"/>
    <property type="project" value="UniProtKB-KW"/>
</dbReference>
<dbReference type="GO" id="GO:0000271">
    <property type="term" value="P:polysaccharide biosynthetic process"/>
    <property type="evidence" value="ECO:0007669"/>
    <property type="project" value="UniProtKB-ARBA"/>
</dbReference>
<evidence type="ECO:0000256" key="2">
    <source>
        <dbReference type="ARBA" id="ARBA00010480"/>
    </source>
</evidence>
<feature type="domain" description="Nucleotidyl transferase" evidence="12">
    <location>
        <begin position="2"/>
        <end position="236"/>
    </location>
</feature>
<dbReference type="OrthoDB" id="9803871at2"/>
<sequence length="328" mass="35661">MKGIIMAGGSGTRLKPLTGVISKQLLPVYNKPMIYYPLSVLMLAGVTDVLIISSPEHLPLFRAMLGDGSRLGMRFTYAEQEKPAGIAEAFLLGADHIGDDSVSLVLGDNIFHGPGFSALLREQAQAVDGCTLFGYPVRDPHRYGVAVVDADGRLREIEEKPARPRSELAVTGLYMYDNDVVDIARGLRPSARGELEVTDINRNYLERGKARLVQLGRGFVWLDTGTHEALLEAGQYVHILEQRQSVRIACVEEIAYRMGFIGRAELQHLGREQDDTDYGAYLTEIADRPPATWRVPEGLPSPAAVADPSGLPSPAAVPGPLIHAPAGR</sequence>
<evidence type="ECO:0000256" key="1">
    <source>
        <dbReference type="ARBA" id="ARBA00001946"/>
    </source>
</evidence>
<evidence type="ECO:0000313" key="13">
    <source>
        <dbReference type="EMBL" id="ROP33840.1"/>
    </source>
</evidence>